<feature type="binding site" evidence="9">
    <location>
        <begin position="165"/>
        <end position="168"/>
    </location>
    <ligand>
        <name>NAD(+)</name>
        <dbReference type="ChEBI" id="CHEBI:57540"/>
    </ligand>
</feature>
<comment type="caution">
    <text evidence="9">Lacks conserved residue(s) required for the propagation of feature annotation.</text>
</comment>
<dbReference type="PANTHER" id="PTHR43622:SF1">
    <property type="entry name" value="3-DEHYDROQUINATE SYNTHASE"/>
    <property type="match status" value="1"/>
</dbReference>
<feature type="binding site" evidence="9">
    <location>
        <position position="243"/>
    </location>
    <ligand>
        <name>Zn(2+)</name>
        <dbReference type="ChEBI" id="CHEBI:29105"/>
    </ligand>
</feature>
<keyword evidence="6 9" id="KW-0520">NAD</keyword>
<dbReference type="EMBL" id="FOUU01000001">
    <property type="protein sequence ID" value="SFM45582.1"/>
    <property type="molecule type" value="Genomic_DNA"/>
</dbReference>
<keyword evidence="3 9" id="KW-0479">Metal-binding</keyword>
<dbReference type="Proteomes" id="UP000199611">
    <property type="component" value="Unassembled WGS sequence"/>
</dbReference>
<evidence type="ECO:0000256" key="1">
    <source>
        <dbReference type="ARBA" id="ARBA00001911"/>
    </source>
</evidence>
<dbReference type="EC" id="4.2.3.4" evidence="9 10"/>
<dbReference type="Pfam" id="PF01761">
    <property type="entry name" value="DHQ_synthase"/>
    <property type="match status" value="1"/>
</dbReference>
<feature type="binding site" evidence="9">
    <location>
        <position position="259"/>
    </location>
    <ligand>
        <name>Zn(2+)</name>
        <dbReference type="ChEBI" id="CHEBI:29105"/>
    </ligand>
</feature>
<feature type="binding site" evidence="9">
    <location>
        <begin position="125"/>
        <end position="126"/>
    </location>
    <ligand>
        <name>NAD(+)</name>
        <dbReference type="ChEBI" id="CHEBI:57540"/>
    </ligand>
</feature>
<dbReference type="GO" id="GO:0003856">
    <property type="term" value="F:3-dehydroquinate synthase activity"/>
    <property type="evidence" value="ECO:0007669"/>
    <property type="project" value="UniProtKB-UniRule"/>
</dbReference>
<feature type="binding site" evidence="9">
    <location>
        <position position="147"/>
    </location>
    <ligand>
        <name>NAD(+)</name>
        <dbReference type="ChEBI" id="CHEBI:57540"/>
    </ligand>
</feature>
<comment type="cofactor">
    <cofactor evidence="9">
        <name>Co(2+)</name>
        <dbReference type="ChEBI" id="CHEBI:48828"/>
    </cofactor>
    <cofactor evidence="9">
        <name>Zn(2+)</name>
        <dbReference type="ChEBI" id="CHEBI:29105"/>
    </cofactor>
    <text evidence="9">Binds 1 divalent metal cation per subunit. Can use either Co(2+) or Zn(2+).</text>
</comment>
<evidence type="ECO:0000256" key="9">
    <source>
        <dbReference type="HAMAP-Rule" id="MF_00110"/>
    </source>
</evidence>
<evidence type="ECO:0000256" key="7">
    <source>
        <dbReference type="ARBA" id="ARBA00023239"/>
    </source>
</evidence>
<accession>A0A1I4QZS9</accession>
<keyword evidence="14" id="KW-1185">Reference proteome</keyword>
<keyword evidence="9" id="KW-0963">Cytoplasm</keyword>
<comment type="catalytic activity">
    <reaction evidence="9">
        <text>7-phospho-2-dehydro-3-deoxy-D-arabino-heptonate = 3-dehydroquinate + phosphate</text>
        <dbReference type="Rhea" id="RHEA:21968"/>
        <dbReference type="ChEBI" id="CHEBI:32364"/>
        <dbReference type="ChEBI" id="CHEBI:43474"/>
        <dbReference type="ChEBI" id="CHEBI:58394"/>
        <dbReference type="EC" id="4.2.3.4"/>
    </reaction>
</comment>
<proteinExistence type="inferred from homology"/>
<name>A0A1I4QZS9_9BACT</name>
<evidence type="ECO:0000256" key="8">
    <source>
        <dbReference type="ARBA" id="ARBA00023285"/>
    </source>
</evidence>
<evidence type="ECO:0000313" key="14">
    <source>
        <dbReference type="Proteomes" id="UP000199611"/>
    </source>
</evidence>
<dbReference type="GO" id="GO:0009073">
    <property type="term" value="P:aromatic amino acid family biosynthetic process"/>
    <property type="evidence" value="ECO:0007669"/>
    <property type="project" value="UniProtKB-KW"/>
</dbReference>
<evidence type="ECO:0000256" key="10">
    <source>
        <dbReference type="NCBIfam" id="TIGR01357"/>
    </source>
</evidence>
<dbReference type="CDD" id="cd08195">
    <property type="entry name" value="DHQS"/>
    <property type="match status" value="1"/>
</dbReference>
<dbReference type="GO" id="GO:0005737">
    <property type="term" value="C:cytoplasm"/>
    <property type="evidence" value="ECO:0007669"/>
    <property type="project" value="UniProtKB-SubCell"/>
</dbReference>
<dbReference type="SUPFAM" id="SSF56796">
    <property type="entry name" value="Dehydroquinate synthase-like"/>
    <property type="match status" value="1"/>
</dbReference>
<feature type="binding site" evidence="9">
    <location>
        <begin position="101"/>
        <end position="105"/>
    </location>
    <ligand>
        <name>NAD(+)</name>
        <dbReference type="ChEBI" id="CHEBI:57540"/>
    </ligand>
</feature>
<evidence type="ECO:0000256" key="3">
    <source>
        <dbReference type="ARBA" id="ARBA00022723"/>
    </source>
</evidence>
<dbReference type="GO" id="GO:0000166">
    <property type="term" value="F:nucleotide binding"/>
    <property type="evidence" value="ECO:0007669"/>
    <property type="project" value="UniProtKB-KW"/>
</dbReference>
<gene>
    <name evidence="9" type="primary">aroB</name>
    <name evidence="13" type="ORF">SAMN05660836_00319</name>
</gene>
<dbReference type="Gene3D" id="3.40.50.1970">
    <property type="match status" value="1"/>
</dbReference>
<dbReference type="AlphaFoldDB" id="A0A1I4QZS9"/>
<comment type="function">
    <text evidence="2 9">Catalyzes the conversion of 3-deoxy-D-arabino-heptulosonate 7-phosphate (DAHP) to dehydroquinate (DHQ).</text>
</comment>
<feature type="domain" description="3-dehydroquinate synthase N-terminal" evidence="11">
    <location>
        <begin position="65"/>
        <end position="175"/>
    </location>
</feature>
<evidence type="ECO:0000313" key="13">
    <source>
        <dbReference type="EMBL" id="SFM45582.1"/>
    </source>
</evidence>
<evidence type="ECO:0000256" key="6">
    <source>
        <dbReference type="ARBA" id="ARBA00023027"/>
    </source>
</evidence>
<keyword evidence="4 9" id="KW-0547">Nucleotide-binding</keyword>
<dbReference type="Pfam" id="PF24621">
    <property type="entry name" value="DHQS_C"/>
    <property type="match status" value="1"/>
</dbReference>
<dbReference type="STRING" id="39841.SAMN05660836_00319"/>
<dbReference type="GO" id="GO:0046872">
    <property type="term" value="F:metal ion binding"/>
    <property type="evidence" value="ECO:0007669"/>
    <property type="project" value="UniProtKB-KW"/>
</dbReference>
<keyword evidence="9" id="KW-0057">Aromatic amino acid biosynthesis</keyword>
<comment type="similarity">
    <text evidence="9">Belongs to the sugar phosphate cyclases superfamily. Dehydroquinate synthase family.</text>
</comment>
<comment type="subcellular location">
    <subcellularLocation>
        <location evidence="9">Cytoplasm</location>
    </subcellularLocation>
</comment>
<dbReference type="GO" id="GO:0008652">
    <property type="term" value="P:amino acid biosynthetic process"/>
    <property type="evidence" value="ECO:0007669"/>
    <property type="project" value="UniProtKB-KW"/>
</dbReference>
<feature type="domain" description="3-dehydroquinate synthase C-terminal" evidence="12">
    <location>
        <begin position="177"/>
        <end position="320"/>
    </location>
</feature>
<keyword evidence="5 9" id="KW-0862">Zinc</keyword>
<feature type="binding site" evidence="9">
    <location>
        <position position="138"/>
    </location>
    <ligand>
        <name>NAD(+)</name>
        <dbReference type="ChEBI" id="CHEBI:57540"/>
    </ligand>
</feature>
<dbReference type="UniPathway" id="UPA00053">
    <property type="reaction ID" value="UER00085"/>
</dbReference>
<keyword evidence="8 9" id="KW-0170">Cobalt</keyword>
<dbReference type="Gene3D" id="1.20.1090.10">
    <property type="entry name" value="Dehydroquinate synthase-like - alpha domain"/>
    <property type="match status" value="1"/>
</dbReference>
<feature type="binding site" evidence="9">
    <location>
        <position position="180"/>
    </location>
    <ligand>
        <name>Zn(2+)</name>
        <dbReference type="ChEBI" id="CHEBI:29105"/>
    </ligand>
</feature>
<protein>
    <recommendedName>
        <fullName evidence="9 10">3-dehydroquinate synthase</fullName>
        <shortName evidence="9">DHQS</shortName>
        <ecNumber evidence="9 10">4.2.3.4</ecNumber>
    </recommendedName>
</protein>
<dbReference type="InterPro" id="IPR050071">
    <property type="entry name" value="Dehydroquinate_synthase"/>
</dbReference>
<organism evidence="13 14">
    <name type="scientific">Thermodesulforhabdus norvegica</name>
    <dbReference type="NCBI Taxonomy" id="39841"/>
    <lineage>
        <taxon>Bacteria</taxon>
        <taxon>Pseudomonadati</taxon>
        <taxon>Thermodesulfobacteriota</taxon>
        <taxon>Syntrophobacteria</taxon>
        <taxon>Syntrophobacterales</taxon>
        <taxon>Thermodesulforhabdaceae</taxon>
        <taxon>Thermodesulforhabdus</taxon>
    </lineage>
</organism>
<sequence length="363" mass="40208">MKLNVVLSGGESRSYEVMCESGLHRRLDRIIKDLSRGRRVFCVWDRFVHGLWGHRCLTATESIVWDASEQNKKLSAVEELARELVRRGADRHSLLVAVGGGVTGDVVGFLASIYMRGIPVVQIPTTLVAQVDSSVGGKTGVDLPEGKNLLGTFHQPLWVGIDPDFLQTLSEENFREGMAEVIKTAWIGDADLVRFLLDNSDDILRRRADVMAHVVFRCVEIKAGIVMEDEKEGGVRKVLNLGHTFGHAVERISNYTINHGHAVAMGLICAGILGRQLGYLDREHLNMLKDLLSAYGLPTGLPSEYSPDKMMSVFQADKKKVGNSLVFVIPGPPGKVIWKTIEDKKLIDEVIRLAQKIGKIYLT</sequence>
<comment type="pathway">
    <text evidence="9">Metabolic intermediate biosynthesis; chorismate biosynthesis; chorismate from D-erythrose 4-phosphate and phosphoenolpyruvate: step 2/7.</text>
</comment>
<evidence type="ECO:0000259" key="11">
    <source>
        <dbReference type="Pfam" id="PF01761"/>
    </source>
</evidence>
<evidence type="ECO:0000256" key="5">
    <source>
        <dbReference type="ARBA" id="ARBA00022833"/>
    </source>
</evidence>
<dbReference type="InterPro" id="IPR056179">
    <property type="entry name" value="DHQS_C"/>
</dbReference>
<dbReference type="HAMAP" id="MF_00110">
    <property type="entry name" value="DHQ_synthase"/>
    <property type="match status" value="1"/>
</dbReference>
<dbReference type="InterPro" id="IPR016037">
    <property type="entry name" value="DHQ_synth_AroB"/>
</dbReference>
<dbReference type="NCBIfam" id="TIGR01357">
    <property type="entry name" value="aroB"/>
    <property type="match status" value="1"/>
</dbReference>
<comment type="cofactor">
    <cofactor evidence="1 9">
        <name>NAD(+)</name>
        <dbReference type="ChEBI" id="CHEBI:57540"/>
    </cofactor>
</comment>
<keyword evidence="9" id="KW-0028">Amino-acid biosynthesis</keyword>
<evidence type="ECO:0000259" key="12">
    <source>
        <dbReference type="Pfam" id="PF24621"/>
    </source>
</evidence>
<dbReference type="InterPro" id="IPR030960">
    <property type="entry name" value="DHQS/DOIS_N"/>
</dbReference>
<reference evidence="13 14" key="1">
    <citation type="submission" date="2016-10" db="EMBL/GenBank/DDBJ databases">
        <authorList>
            <person name="de Groot N.N."/>
        </authorList>
    </citation>
    <scope>NUCLEOTIDE SEQUENCE [LARGE SCALE GENOMIC DNA]</scope>
    <source>
        <strain evidence="13 14">DSM 9990</strain>
    </source>
</reference>
<keyword evidence="7 9" id="KW-0456">Lyase</keyword>
<dbReference type="GO" id="GO:0009423">
    <property type="term" value="P:chorismate biosynthetic process"/>
    <property type="evidence" value="ECO:0007669"/>
    <property type="project" value="UniProtKB-UniRule"/>
</dbReference>
<dbReference type="RefSeq" id="WP_177193477.1">
    <property type="nucleotide sequence ID" value="NZ_FOUU01000001.1"/>
</dbReference>
<evidence type="ECO:0000256" key="2">
    <source>
        <dbReference type="ARBA" id="ARBA00003485"/>
    </source>
</evidence>
<evidence type="ECO:0000256" key="4">
    <source>
        <dbReference type="ARBA" id="ARBA00022741"/>
    </source>
</evidence>
<dbReference type="PANTHER" id="PTHR43622">
    <property type="entry name" value="3-DEHYDROQUINATE SYNTHASE"/>
    <property type="match status" value="1"/>
</dbReference>
<dbReference type="InterPro" id="IPR030963">
    <property type="entry name" value="DHQ_synth_fam"/>
</dbReference>
<dbReference type="PIRSF" id="PIRSF001455">
    <property type="entry name" value="DHQ_synth"/>
    <property type="match status" value="1"/>
</dbReference>